<keyword evidence="1" id="KW-0812">Transmembrane</keyword>
<keyword evidence="1" id="KW-0472">Membrane</keyword>
<reference evidence="2 3" key="1">
    <citation type="submission" date="2020-08" db="EMBL/GenBank/DDBJ databases">
        <title>Genomic Encyclopedia of Type Strains, Phase III (KMG-III): the genomes of soil and plant-associated and newly described type strains.</title>
        <authorList>
            <person name="Whitman W."/>
        </authorList>
    </citation>
    <scope>NUCLEOTIDE SEQUENCE [LARGE SCALE GENOMIC DNA]</scope>
    <source>
        <strain evidence="2 3">CECT 8712</strain>
    </source>
</reference>
<feature type="transmembrane region" description="Helical" evidence="1">
    <location>
        <begin position="12"/>
        <end position="33"/>
    </location>
</feature>
<accession>A0A841IVK2</accession>
<dbReference type="RefSeq" id="WP_184291114.1">
    <property type="nucleotide sequence ID" value="NZ_JACHJO010000006.1"/>
</dbReference>
<dbReference type="AlphaFoldDB" id="A0A841IVK2"/>
<proteinExistence type="predicted"/>
<evidence type="ECO:0000256" key="1">
    <source>
        <dbReference type="SAM" id="Phobius"/>
    </source>
</evidence>
<dbReference type="Pfam" id="PF14030">
    <property type="entry name" value="DUF4245"/>
    <property type="match status" value="1"/>
</dbReference>
<protein>
    <submittedName>
        <fullName evidence="2">Putative iron-regulated membrane protein</fullName>
    </submittedName>
</protein>
<dbReference type="Proteomes" id="UP000536604">
    <property type="component" value="Unassembled WGS sequence"/>
</dbReference>
<comment type="caution">
    <text evidence="2">The sequence shown here is derived from an EMBL/GenBank/DDBJ whole genome shotgun (WGS) entry which is preliminary data.</text>
</comment>
<organism evidence="2 3">
    <name type="scientific">Nocardiopsis algeriensis</name>
    <dbReference type="NCBI Taxonomy" id="1478215"/>
    <lineage>
        <taxon>Bacteria</taxon>
        <taxon>Bacillati</taxon>
        <taxon>Actinomycetota</taxon>
        <taxon>Actinomycetes</taxon>
        <taxon>Streptosporangiales</taxon>
        <taxon>Nocardiopsidaceae</taxon>
        <taxon>Nocardiopsis</taxon>
    </lineage>
</organism>
<keyword evidence="1" id="KW-1133">Transmembrane helix</keyword>
<dbReference type="InterPro" id="IPR025339">
    <property type="entry name" value="DUF4245"/>
</dbReference>
<name>A0A841IVK2_9ACTN</name>
<evidence type="ECO:0000313" key="2">
    <source>
        <dbReference type="EMBL" id="MBB6120231.1"/>
    </source>
</evidence>
<gene>
    <name evidence="2" type="ORF">FHS13_002183</name>
</gene>
<keyword evidence="3" id="KW-1185">Reference proteome</keyword>
<sequence length="179" mass="19148">MSKYSRSNATFKNYAVSLGIIVAIVLAMAFVVATRSGEHIPSVDYRPDLRVVEEAADYPVAAPSPQLEEQGWTPTSTTVAVDGPVEWSVGFATAEDSHVMFTQSDGDPDDVVAERARGAEPAGNVSVGTREWEHLTSADWSALVLREEDRTLVVAGPADLDELAHFANGLELTGESAES</sequence>
<evidence type="ECO:0000313" key="3">
    <source>
        <dbReference type="Proteomes" id="UP000536604"/>
    </source>
</evidence>
<dbReference type="EMBL" id="JACHJO010000006">
    <property type="protein sequence ID" value="MBB6120231.1"/>
    <property type="molecule type" value="Genomic_DNA"/>
</dbReference>